<evidence type="ECO:0000313" key="2">
    <source>
        <dbReference type="EMBL" id="KAG0503498.1"/>
    </source>
</evidence>
<dbReference type="Proteomes" id="UP000636800">
    <property type="component" value="Chromosome 1"/>
</dbReference>
<proteinExistence type="predicted"/>
<name>A0A835S9C5_VANPL</name>
<organism evidence="1 3">
    <name type="scientific">Vanilla planifolia</name>
    <name type="common">Vanilla</name>
    <dbReference type="NCBI Taxonomy" id="51239"/>
    <lineage>
        <taxon>Eukaryota</taxon>
        <taxon>Viridiplantae</taxon>
        <taxon>Streptophyta</taxon>
        <taxon>Embryophyta</taxon>
        <taxon>Tracheophyta</taxon>
        <taxon>Spermatophyta</taxon>
        <taxon>Magnoliopsida</taxon>
        <taxon>Liliopsida</taxon>
        <taxon>Asparagales</taxon>
        <taxon>Orchidaceae</taxon>
        <taxon>Vanilloideae</taxon>
        <taxon>Vanilleae</taxon>
        <taxon>Vanilla</taxon>
    </lineage>
</organism>
<sequence>MVGAAVLKPIGFLLALPGGVSLGDLILPCIGIEATPVTLRLLLGALLNYAFPYKTLLPLSRPFSFLHCGLRKNQTEVDTICDRGFHLKLRAGFVSFDLDSGNTGPLSEVRMAKTIGRSIRSPVAGLQEDQQEFPSATELSLFRNRCHCPENAFMGSWGEKFGQQRKRRRGFRRAAGREWAEHRRAKKGTARTPVAVTYRSMRRRPDCLYQIIFFKELKLYFAGCLGPDGLSAEPAEPQALHSGTEIYKSTGMGYGLATQNEEEYSLRLSPLAGPYTALGEVPTFVTITPVFVCLVDFSSFFLPLLAAFSSWVDNFF</sequence>
<evidence type="ECO:0000313" key="3">
    <source>
        <dbReference type="Proteomes" id="UP000636800"/>
    </source>
</evidence>
<dbReference type="AlphaFoldDB" id="A0A835S9C5"/>
<evidence type="ECO:0000313" key="4">
    <source>
        <dbReference type="Proteomes" id="UP000639772"/>
    </source>
</evidence>
<dbReference type="Proteomes" id="UP000639772">
    <property type="component" value="Chromosome 1"/>
</dbReference>
<accession>A0A835S9C5</accession>
<dbReference type="EMBL" id="JADCNM010000001">
    <property type="protein sequence ID" value="KAG0503498.1"/>
    <property type="molecule type" value="Genomic_DNA"/>
</dbReference>
<comment type="caution">
    <text evidence="1">The sequence shown here is derived from an EMBL/GenBank/DDBJ whole genome shotgun (WGS) entry which is preliminary data.</text>
</comment>
<reference evidence="3 4" key="1">
    <citation type="journal article" date="2020" name="Nat. Food">
        <title>A phased Vanilla planifolia genome enables genetic improvement of flavour and production.</title>
        <authorList>
            <person name="Hasing T."/>
            <person name="Tang H."/>
            <person name="Brym M."/>
            <person name="Khazi F."/>
            <person name="Huang T."/>
            <person name="Chambers A.H."/>
        </authorList>
    </citation>
    <scope>NUCLEOTIDE SEQUENCE [LARGE SCALE GENOMIC DNA]</scope>
    <source>
        <tissue evidence="1">Leaf</tissue>
    </source>
</reference>
<gene>
    <name evidence="2" type="ORF">HPP92_003570</name>
    <name evidence="1" type="ORF">HPP92_003953</name>
</gene>
<dbReference type="EMBL" id="JADCNL010000001">
    <property type="protein sequence ID" value="KAG0499262.1"/>
    <property type="molecule type" value="Genomic_DNA"/>
</dbReference>
<protein>
    <submittedName>
        <fullName evidence="1">Uncharacterized protein</fullName>
    </submittedName>
</protein>
<evidence type="ECO:0000313" key="1">
    <source>
        <dbReference type="EMBL" id="KAG0499262.1"/>
    </source>
</evidence>
<keyword evidence="3" id="KW-1185">Reference proteome</keyword>